<dbReference type="PANTHER" id="PTHR30203:SF32">
    <property type="entry name" value="CATION EFFLUX SYSTEM PROTEIN CUSC"/>
    <property type="match status" value="1"/>
</dbReference>
<dbReference type="Proteomes" id="UP000256862">
    <property type="component" value="Plasmid CO2235_mp"/>
</dbReference>
<dbReference type="InterPro" id="IPR010131">
    <property type="entry name" value="MdtP/NodT-like"/>
</dbReference>
<dbReference type="Gene3D" id="1.20.1600.10">
    <property type="entry name" value="Outer membrane efflux proteins (OEP)"/>
    <property type="match status" value="1"/>
</dbReference>
<evidence type="ECO:0000313" key="6">
    <source>
        <dbReference type="EMBL" id="SPC19324.1"/>
    </source>
</evidence>
<evidence type="ECO:0000313" key="5">
    <source>
        <dbReference type="EMBL" id="SPC07523.1"/>
    </source>
</evidence>
<comment type="similarity">
    <text evidence="1 2">Belongs to the outer membrane factor (OMF) (TC 1.B.17) family.</text>
</comment>
<evidence type="ECO:0000256" key="3">
    <source>
        <dbReference type="SAM" id="MobiDB-lite"/>
    </source>
</evidence>
<evidence type="ECO:0000313" key="4">
    <source>
        <dbReference type="EMBL" id="QRQ92072.1"/>
    </source>
</evidence>
<dbReference type="InterPro" id="IPR003423">
    <property type="entry name" value="OMP_efflux"/>
</dbReference>
<keyword evidence="2" id="KW-1134">Transmembrane beta strand</keyword>
<keyword evidence="2" id="KW-0732">Signal</keyword>
<feature type="compositionally biased region" description="Low complexity" evidence="3">
    <location>
        <begin position="502"/>
        <end position="513"/>
    </location>
</feature>
<feature type="compositionally biased region" description="Polar residues" evidence="3">
    <location>
        <begin position="514"/>
        <end position="524"/>
    </location>
</feature>
<keyword evidence="8" id="KW-1185">Reference proteome</keyword>
<dbReference type="AlphaFoldDB" id="A0A375GJW4"/>
<keyword evidence="2" id="KW-0812">Transmembrane</keyword>
<evidence type="ECO:0000256" key="1">
    <source>
        <dbReference type="ARBA" id="ARBA00007613"/>
    </source>
</evidence>
<reference evidence="7" key="1">
    <citation type="submission" date="2018-01" db="EMBL/GenBank/DDBJ databases">
        <authorList>
            <person name="Gaut B.S."/>
            <person name="Morton B.R."/>
            <person name="Clegg M.T."/>
            <person name="Duvall M.R."/>
        </authorList>
    </citation>
    <scope>NUCLEOTIDE SEQUENCE [LARGE SCALE GENOMIC DNA]</scope>
</reference>
<evidence type="ECO:0000313" key="8">
    <source>
        <dbReference type="Proteomes" id="UP000623307"/>
    </source>
</evidence>
<keyword evidence="2" id="KW-0564">Palmitate</keyword>
<dbReference type="Proteomes" id="UP000623307">
    <property type="component" value="Chromosome 1"/>
</dbReference>
<sequence>MRARNRPNGMLLAGALCLGACARVGPDFQPQREAWTPSWDSPALQRATEQRPAPDLRQWWQVFGDPTLERLIAEADANNAGLRIAGLRVMEARAQLGIAQSGRYPQLQQVSTDALYTSSRQAGGRNPQNSRFWQFSAGFDIGWELDFWGRFSRAIESADAAYFAARANHEDVLVLLRAQMAETYFALRTAEARLRIARDNARLQQRSYEITERLFRSGETDELDLQQAKTQYLGTLSSIPEFEGQILRTRNALAVLAGHPPGALPELPDLAQREGALPLIDRAVVQDVPASLLLRRPDVRAAELQIAAQSALIGVAEADLYPSLSLLGSIVWSAATLAGTPNTLALVGGPSLRWNVFDYGRIRNNVRVQDARLQQLIVAYQDAVRQAAREADDAASGLLKSLEREQILREGTVAANRSLSLANSLYREGYSDFQRVLDAQRALAAQQDAYVLNRSSAVSNLIALYKALGGGWHSELPLVDPATRQQMQQRTNWGDLFDQAGRPAVPAGAGVPATSRQVSNVEDR</sequence>
<dbReference type="SUPFAM" id="SSF56954">
    <property type="entry name" value="Outer membrane efflux proteins (OEP)"/>
    <property type="match status" value="1"/>
</dbReference>
<dbReference type="EMBL" id="CP069811">
    <property type="protein sequence ID" value="QRQ92072.1"/>
    <property type="molecule type" value="Genomic_DNA"/>
</dbReference>
<gene>
    <name evidence="6" type="ORF">CO2235_MP130059</name>
    <name evidence="5" type="ORF">CO2235_U760007</name>
    <name evidence="4" type="ORF">JTE92_03910</name>
</gene>
<protein>
    <submittedName>
        <fullName evidence="5">Outer membrane efflux protein (OEP)</fullName>
    </submittedName>
    <submittedName>
        <fullName evidence="6">RND transporter</fullName>
    </submittedName>
    <submittedName>
        <fullName evidence="4">TolC family protein</fullName>
    </submittedName>
</protein>
<proteinExistence type="inferred from homology"/>
<reference evidence="4 8" key="3">
    <citation type="submission" date="2021-02" db="EMBL/GenBank/DDBJ databases">
        <title>Complete Genome Sequence of Cupriavidus oxalaticus Strain Ox1, a Soil Oxalate-Degrading Species.</title>
        <authorList>
            <person name="Palmieri F."/>
            <person name="Udriet P."/>
            <person name="Deuasquier M."/>
            <person name="Beaudoing E."/>
            <person name="Johnson S.L."/>
            <person name="Davenport K.W."/>
            <person name="Chain P.S."/>
            <person name="Bindschedler S."/>
            <person name="Junier P."/>
        </authorList>
    </citation>
    <scope>NUCLEOTIDE SEQUENCE [LARGE SCALE GENOMIC DNA]</scope>
    <source>
        <strain evidence="4 8">Ox1</strain>
    </source>
</reference>
<keyword evidence="2" id="KW-0472">Membrane</keyword>
<organism evidence="6">
    <name type="scientific">Cupriavidus oxalaticus</name>
    <dbReference type="NCBI Taxonomy" id="96344"/>
    <lineage>
        <taxon>Bacteria</taxon>
        <taxon>Pseudomonadati</taxon>
        <taxon>Pseudomonadota</taxon>
        <taxon>Betaproteobacteria</taxon>
        <taxon>Burkholderiales</taxon>
        <taxon>Burkholderiaceae</taxon>
        <taxon>Cupriavidus</taxon>
    </lineage>
</organism>
<feature type="signal peptide" evidence="2">
    <location>
        <begin position="1"/>
        <end position="22"/>
    </location>
</feature>
<feature type="region of interest" description="Disordered" evidence="3">
    <location>
        <begin position="502"/>
        <end position="524"/>
    </location>
</feature>
<dbReference type="GeneID" id="303488647"/>
<name>A0A375GJW4_9BURK</name>
<dbReference type="NCBIfam" id="TIGR01845">
    <property type="entry name" value="outer_NodT"/>
    <property type="match status" value="1"/>
</dbReference>
<dbReference type="PANTHER" id="PTHR30203">
    <property type="entry name" value="OUTER MEMBRANE CATION EFFLUX PROTEIN"/>
    <property type="match status" value="1"/>
</dbReference>
<dbReference type="Pfam" id="PF02321">
    <property type="entry name" value="OEP"/>
    <property type="match status" value="2"/>
</dbReference>
<comment type="subcellular location">
    <subcellularLocation>
        <location evidence="2">Cell membrane</location>
        <topology evidence="2">Lipid-anchor</topology>
    </subcellularLocation>
</comment>
<dbReference type="GO" id="GO:0005886">
    <property type="term" value="C:plasma membrane"/>
    <property type="evidence" value="ECO:0007669"/>
    <property type="project" value="UniProtKB-SubCell"/>
</dbReference>
<feature type="chain" id="PRO_5044515402" evidence="2">
    <location>
        <begin position="23"/>
        <end position="524"/>
    </location>
</feature>
<evidence type="ECO:0000313" key="7">
    <source>
        <dbReference type="Proteomes" id="UP000256862"/>
    </source>
</evidence>
<dbReference type="EMBL" id="OGUS01000083">
    <property type="protein sequence ID" value="SPC07523.1"/>
    <property type="molecule type" value="Genomic_DNA"/>
</dbReference>
<keyword evidence="2" id="KW-0449">Lipoprotein</keyword>
<dbReference type="Gene3D" id="2.20.200.10">
    <property type="entry name" value="Outer membrane efflux proteins (OEP)"/>
    <property type="match status" value="1"/>
</dbReference>
<accession>A0A375GJW4</accession>
<dbReference type="EMBL" id="OGUS01000136">
    <property type="protein sequence ID" value="SPC19324.1"/>
    <property type="molecule type" value="Genomic_DNA"/>
</dbReference>
<dbReference type="RefSeq" id="WP_063240730.1">
    <property type="nucleotide sequence ID" value="NZ_CP069809.1"/>
</dbReference>
<reference evidence="6" key="2">
    <citation type="submission" date="2018-01" db="EMBL/GenBank/DDBJ databases">
        <authorList>
            <person name="Clerissi C."/>
        </authorList>
    </citation>
    <scope>NUCLEOTIDE SEQUENCE</scope>
    <source>
        <strain evidence="6">Cupriavidus oxalaticus LMG 2235</strain>
    </source>
</reference>
<evidence type="ECO:0000256" key="2">
    <source>
        <dbReference type="RuleBase" id="RU362097"/>
    </source>
</evidence>
<dbReference type="GO" id="GO:0015562">
    <property type="term" value="F:efflux transmembrane transporter activity"/>
    <property type="evidence" value="ECO:0007669"/>
    <property type="project" value="InterPro"/>
</dbReference>
<dbReference type="OrthoDB" id="9770517at2"/>